<evidence type="ECO:0000313" key="1">
    <source>
        <dbReference type="EMBL" id="MCY9695794.1"/>
    </source>
</evidence>
<dbReference type="Proteomes" id="UP001527099">
    <property type="component" value="Unassembled WGS sequence"/>
</dbReference>
<gene>
    <name evidence="1" type="ORF">M5X19_23220</name>
</gene>
<accession>A0ABT4GHV3</accession>
<dbReference type="RefSeq" id="WP_268616983.1">
    <property type="nucleotide sequence ID" value="NZ_JAMDMX010000079.1"/>
</dbReference>
<protein>
    <submittedName>
        <fullName evidence="1">Uncharacterized protein</fullName>
    </submittedName>
</protein>
<name>A0ABT4GHV3_9BACL</name>
<reference evidence="1 2" key="1">
    <citation type="submission" date="2022-05" db="EMBL/GenBank/DDBJ databases">
        <title>Genome Sequencing of Bee-Associated Microbes.</title>
        <authorList>
            <person name="Dunlap C."/>
        </authorList>
    </citation>
    <scope>NUCLEOTIDE SEQUENCE [LARGE SCALE GENOMIC DNA]</scope>
    <source>
        <strain evidence="1 2">NRRL B-14421</strain>
    </source>
</reference>
<evidence type="ECO:0000313" key="2">
    <source>
        <dbReference type="Proteomes" id="UP001527099"/>
    </source>
</evidence>
<keyword evidence="2" id="KW-1185">Reference proteome</keyword>
<organism evidence="1 2">
    <name type="scientific">Paenibacillus alginolyticus</name>
    <dbReference type="NCBI Taxonomy" id="59839"/>
    <lineage>
        <taxon>Bacteria</taxon>
        <taxon>Bacillati</taxon>
        <taxon>Bacillota</taxon>
        <taxon>Bacilli</taxon>
        <taxon>Bacillales</taxon>
        <taxon>Paenibacillaceae</taxon>
        <taxon>Paenibacillus</taxon>
    </lineage>
</organism>
<proteinExistence type="predicted"/>
<dbReference type="EMBL" id="JAMDMX010000079">
    <property type="protein sequence ID" value="MCY9695794.1"/>
    <property type="molecule type" value="Genomic_DNA"/>
</dbReference>
<comment type="caution">
    <text evidence="1">The sequence shown here is derived from an EMBL/GenBank/DDBJ whole genome shotgun (WGS) entry which is preliminary data.</text>
</comment>
<sequence>MVRIQFQSIHIGGIAETSSVNRGTNRIIGKRHSEKLNQGLGEISGEHNIILGGKHTVQDGDTFDVKPSTRES</sequence>